<evidence type="ECO:0000313" key="2">
    <source>
        <dbReference type="EMBL" id="GEP61555.1"/>
    </source>
</evidence>
<dbReference type="AlphaFoldDB" id="A0A512NRI7"/>
<sequence>MRTNILGLAVALVLALPLAAPFAARADDRIYYGTRAGMHLTTVSKSGIGTANAVIRLKHTPEDAKAFCEEYLYDKSAACVRKALAELKVADQVSGNCTTRTWIDMYGRRYAFAGEARKSDVMIADYAIKDLGTGEILDGSAASGYDIQLTIFRQLCPGLAT</sequence>
<dbReference type="EMBL" id="BKAJ01000233">
    <property type="protein sequence ID" value="GEP61555.1"/>
    <property type="molecule type" value="Genomic_DNA"/>
</dbReference>
<dbReference type="Proteomes" id="UP000321058">
    <property type="component" value="Unassembled WGS sequence"/>
</dbReference>
<keyword evidence="1" id="KW-0732">Signal</keyword>
<feature type="chain" id="PRO_5022164602" description="DUF3617 family protein" evidence="1">
    <location>
        <begin position="27"/>
        <end position="161"/>
    </location>
</feature>
<proteinExistence type="predicted"/>
<dbReference type="RefSeq" id="WP_147156842.1">
    <property type="nucleotide sequence ID" value="NZ_BKAJ01000233.1"/>
</dbReference>
<evidence type="ECO:0008006" key="4">
    <source>
        <dbReference type="Google" id="ProtNLM"/>
    </source>
</evidence>
<protein>
    <recommendedName>
        <fullName evidence="4">DUF3617 family protein</fullName>
    </recommendedName>
</protein>
<comment type="caution">
    <text evidence="2">The sequence shown here is derived from an EMBL/GenBank/DDBJ whole genome shotgun (WGS) entry which is preliminary data.</text>
</comment>
<evidence type="ECO:0000256" key="1">
    <source>
        <dbReference type="SAM" id="SignalP"/>
    </source>
</evidence>
<accession>A0A512NRI7</accession>
<dbReference type="OrthoDB" id="8019685at2"/>
<evidence type="ECO:0000313" key="3">
    <source>
        <dbReference type="Proteomes" id="UP000321058"/>
    </source>
</evidence>
<reference evidence="2 3" key="1">
    <citation type="submission" date="2019-07" db="EMBL/GenBank/DDBJ databases">
        <title>Whole genome shotgun sequence of Reyranella soli NBRC 108950.</title>
        <authorList>
            <person name="Hosoyama A."/>
            <person name="Uohara A."/>
            <person name="Ohji S."/>
            <person name="Ichikawa N."/>
        </authorList>
    </citation>
    <scope>NUCLEOTIDE SEQUENCE [LARGE SCALE GENOMIC DNA]</scope>
    <source>
        <strain evidence="2 3">NBRC 108950</strain>
    </source>
</reference>
<gene>
    <name evidence="2" type="ORF">RSO01_87210</name>
</gene>
<feature type="signal peptide" evidence="1">
    <location>
        <begin position="1"/>
        <end position="26"/>
    </location>
</feature>
<organism evidence="2 3">
    <name type="scientific">Reyranella soli</name>
    <dbReference type="NCBI Taxonomy" id="1230389"/>
    <lineage>
        <taxon>Bacteria</taxon>
        <taxon>Pseudomonadati</taxon>
        <taxon>Pseudomonadota</taxon>
        <taxon>Alphaproteobacteria</taxon>
        <taxon>Hyphomicrobiales</taxon>
        <taxon>Reyranellaceae</taxon>
        <taxon>Reyranella</taxon>
    </lineage>
</organism>
<keyword evidence="3" id="KW-1185">Reference proteome</keyword>
<name>A0A512NRI7_9HYPH</name>